<keyword evidence="5 7" id="KW-0472">Membrane</keyword>
<keyword evidence="2" id="KW-1003">Cell membrane</keyword>
<evidence type="ECO:0000256" key="5">
    <source>
        <dbReference type="ARBA" id="ARBA00023136"/>
    </source>
</evidence>
<accession>A0A543K891</accession>
<protein>
    <submittedName>
        <fullName evidence="9">Putative RDD family membrane protein YckC</fullName>
    </submittedName>
</protein>
<dbReference type="EMBL" id="VFPU01000002">
    <property type="protein sequence ID" value="TQM91254.1"/>
    <property type="molecule type" value="Genomic_DNA"/>
</dbReference>
<sequence>MPHYAVQQPVQEQPAPAPAPASNLSPQIRYADWGERVAATFVDWLIAFIPAMVVMGIDDDLGGLVFLAATAWIAWLNGSKGQSPGKALMGLRVVRDSDGSTLGGPVGLLRAFVLFMMFGITGGVLGIVAVLCPFWTQKKQALHDKIVSSSVVAGYPKAKFGKDLFKP</sequence>
<dbReference type="PANTHER" id="PTHR36115">
    <property type="entry name" value="PROLINE-RICH ANTIGEN HOMOLOG-RELATED"/>
    <property type="match status" value="1"/>
</dbReference>
<feature type="transmembrane region" description="Helical" evidence="7">
    <location>
        <begin position="37"/>
        <end position="57"/>
    </location>
</feature>
<keyword evidence="10" id="KW-1185">Reference proteome</keyword>
<proteinExistence type="predicted"/>
<evidence type="ECO:0000259" key="8">
    <source>
        <dbReference type="Pfam" id="PF06271"/>
    </source>
</evidence>
<dbReference type="InterPro" id="IPR051791">
    <property type="entry name" value="Pra-immunoreactive"/>
</dbReference>
<evidence type="ECO:0000313" key="9">
    <source>
        <dbReference type="EMBL" id="TQM91254.1"/>
    </source>
</evidence>
<dbReference type="Pfam" id="PF06271">
    <property type="entry name" value="RDD"/>
    <property type="match status" value="1"/>
</dbReference>
<evidence type="ECO:0000256" key="7">
    <source>
        <dbReference type="SAM" id="Phobius"/>
    </source>
</evidence>
<dbReference type="AlphaFoldDB" id="A0A543K891"/>
<dbReference type="Proteomes" id="UP000315133">
    <property type="component" value="Unassembled WGS sequence"/>
</dbReference>
<gene>
    <name evidence="9" type="ORF">FB476_2992</name>
</gene>
<reference evidence="9 10" key="1">
    <citation type="submission" date="2019-06" db="EMBL/GenBank/DDBJ databases">
        <title>Sequencing the genomes of 1000 actinobacteria strains.</title>
        <authorList>
            <person name="Klenk H.-P."/>
        </authorList>
    </citation>
    <scope>NUCLEOTIDE SEQUENCE [LARGE SCALE GENOMIC DNA]</scope>
    <source>
        <strain evidence="9 10">DSM 12362</strain>
    </source>
</reference>
<evidence type="ECO:0000256" key="3">
    <source>
        <dbReference type="ARBA" id="ARBA00022692"/>
    </source>
</evidence>
<dbReference type="InterPro" id="IPR010432">
    <property type="entry name" value="RDD"/>
</dbReference>
<dbReference type="GO" id="GO:0005886">
    <property type="term" value="C:plasma membrane"/>
    <property type="evidence" value="ECO:0007669"/>
    <property type="project" value="UniProtKB-SubCell"/>
</dbReference>
<keyword evidence="4 7" id="KW-1133">Transmembrane helix</keyword>
<keyword evidence="3 7" id="KW-0812">Transmembrane</keyword>
<evidence type="ECO:0000256" key="1">
    <source>
        <dbReference type="ARBA" id="ARBA00004651"/>
    </source>
</evidence>
<organism evidence="9 10">
    <name type="scientific">Ornithinimicrobium humiphilum</name>
    <dbReference type="NCBI Taxonomy" id="125288"/>
    <lineage>
        <taxon>Bacteria</taxon>
        <taxon>Bacillati</taxon>
        <taxon>Actinomycetota</taxon>
        <taxon>Actinomycetes</taxon>
        <taxon>Micrococcales</taxon>
        <taxon>Ornithinimicrobiaceae</taxon>
        <taxon>Ornithinimicrobium</taxon>
    </lineage>
</organism>
<comment type="caution">
    <text evidence="9">The sequence shown here is derived from an EMBL/GenBank/DDBJ whole genome shotgun (WGS) entry which is preliminary data.</text>
</comment>
<dbReference type="PANTHER" id="PTHR36115:SF6">
    <property type="entry name" value="PROLINE-RICH ANTIGEN HOMOLOG"/>
    <property type="match status" value="1"/>
</dbReference>
<feature type="domain" description="RDD" evidence="8">
    <location>
        <begin position="30"/>
        <end position="146"/>
    </location>
</feature>
<evidence type="ECO:0000256" key="4">
    <source>
        <dbReference type="ARBA" id="ARBA00022989"/>
    </source>
</evidence>
<feature type="compositionally biased region" description="Low complexity" evidence="6">
    <location>
        <begin position="1"/>
        <end position="14"/>
    </location>
</feature>
<comment type="subcellular location">
    <subcellularLocation>
        <location evidence="1">Cell membrane</location>
        <topology evidence="1">Multi-pass membrane protein</topology>
    </subcellularLocation>
</comment>
<evidence type="ECO:0000313" key="10">
    <source>
        <dbReference type="Proteomes" id="UP000315133"/>
    </source>
</evidence>
<feature type="region of interest" description="Disordered" evidence="6">
    <location>
        <begin position="1"/>
        <end position="22"/>
    </location>
</feature>
<evidence type="ECO:0000256" key="2">
    <source>
        <dbReference type="ARBA" id="ARBA00022475"/>
    </source>
</evidence>
<feature type="transmembrane region" description="Helical" evidence="7">
    <location>
        <begin position="111"/>
        <end position="135"/>
    </location>
</feature>
<name>A0A543K891_9MICO</name>
<evidence type="ECO:0000256" key="6">
    <source>
        <dbReference type="SAM" id="MobiDB-lite"/>
    </source>
</evidence>